<reference evidence="3" key="1">
    <citation type="submission" date="2017-09" db="EMBL/GenBank/DDBJ databases">
        <title>Depth-based differentiation of microbial function through sediment-hosted aquifers and enrichment of novel symbionts in the deep terrestrial subsurface.</title>
        <authorList>
            <person name="Probst A.J."/>
            <person name="Ladd B."/>
            <person name="Jarett J.K."/>
            <person name="Geller-Mcgrath D.E."/>
            <person name="Sieber C.M.K."/>
            <person name="Emerson J.B."/>
            <person name="Anantharaman K."/>
            <person name="Thomas B.C."/>
            <person name="Malmstrom R."/>
            <person name="Stieglmeier M."/>
            <person name="Klingl A."/>
            <person name="Woyke T."/>
            <person name="Ryan C.M."/>
            <person name="Banfield J.F."/>
        </authorList>
    </citation>
    <scope>NUCLEOTIDE SEQUENCE [LARGE SCALE GENOMIC DNA]</scope>
</reference>
<keyword evidence="1" id="KW-0472">Membrane</keyword>
<proteinExistence type="predicted"/>
<name>A0A2M6R956_9BACT</name>
<gene>
    <name evidence="2" type="ORF">COT79_00965</name>
</gene>
<evidence type="ECO:0000256" key="1">
    <source>
        <dbReference type="SAM" id="Phobius"/>
    </source>
</evidence>
<evidence type="ECO:0000313" key="3">
    <source>
        <dbReference type="Proteomes" id="UP000231162"/>
    </source>
</evidence>
<dbReference type="Pfam" id="PF12666">
    <property type="entry name" value="PrgI"/>
    <property type="match status" value="1"/>
</dbReference>
<organism evidence="2 3">
    <name type="scientific">Candidatus Berkelbacteria bacterium CG10_big_fil_rev_8_21_14_0_10_43_14</name>
    <dbReference type="NCBI Taxonomy" id="1974515"/>
    <lineage>
        <taxon>Bacteria</taxon>
        <taxon>Candidatus Berkelbacteria</taxon>
    </lineage>
</organism>
<comment type="caution">
    <text evidence="2">The sequence shown here is derived from an EMBL/GenBank/DDBJ whole genome shotgun (WGS) entry which is preliminary data.</text>
</comment>
<protein>
    <recommendedName>
        <fullName evidence="4">PrgI family protein</fullName>
    </recommendedName>
</protein>
<evidence type="ECO:0000313" key="2">
    <source>
        <dbReference type="EMBL" id="PIS07128.1"/>
    </source>
</evidence>
<feature type="transmembrane region" description="Helical" evidence="1">
    <location>
        <begin position="20"/>
        <end position="39"/>
    </location>
</feature>
<keyword evidence="1" id="KW-1133">Transmembrane helix</keyword>
<evidence type="ECO:0008006" key="4">
    <source>
        <dbReference type="Google" id="ProtNLM"/>
    </source>
</evidence>
<dbReference type="InterPro" id="IPR024414">
    <property type="entry name" value="Uncharacterised_PrgI"/>
</dbReference>
<keyword evidence="1" id="KW-0812">Transmembrane</keyword>
<feature type="transmembrane region" description="Helical" evidence="1">
    <location>
        <begin position="45"/>
        <end position="64"/>
    </location>
</feature>
<dbReference type="EMBL" id="PEZX01000015">
    <property type="protein sequence ID" value="PIS07128.1"/>
    <property type="molecule type" value="Genomic_DNA"/>
</dbReference>
<dbReference type="Proteomes" id="UP000231162">
    <property type="component" value="Unassembled WGS sequence"/>
</dbReference>
<accession>A0A2M6R956</accession>
<dbReference type="AlphaFoldDB" id="A0A2M6R956"/>
<sequence length="133" mass="14633">MSQYKVPQNVDMQDKIVGPLTMFQFLYLLAGGMIFYSTFKAGQTVLTILVGIPAALVGLAFAFVKVNDQPFNKFVVSFAFFLTHPKSRVWHQGGSTPSVLVTQDPNKKDAHVTPKALDKQKLATVARTLDEAS</sequence>